<evidence type="ECO:0008006" key="3">
    <source>
        <dbReference type="Google" id="ProtNLM"/>
    </source>
</evidence>
<dbReference type="InterPro" id="IPR000246">
    <property type="entry name" value="Peptidase_T2"/>
</dbReference>
<reference evidence="2" key="1">
    <citation type="journal article" date="2019" name="Int. J. Syst. Evol. Microbiol.">
        <title>The Global Catalogue of Microorganisms (GCM) 10K type strain sequencing project: providing services to taxonomists for standard genome sequencing and annotation.</title>
        <authorList>
            <consortium name="The Broad Institute Genomics Platform"/>
            <consortium name="The Broad Institute Genome Sequencing Center for Infectious Disease"/>
            <person name="Wu L."/>
            <person name="Ma J."/>
        </authorList>
    </citation>
    <scope>NUCLEOTIDE SEQUENCE [LARGE SCALE GENOMIC DNA]</scope>
    <source>
        <strain evidence="2">NBRC 102146</strain>
    </source>
</reference>
<proteinExistence type="predicted"/>
<evidence type="ECO:0000313" key="2">
    <source>
        <dbReference type="Proteomes" id="UP001156703"/>
    </source>
</evidence>
<sequence>MTNWSLVIHGGCGALQLSPEEEAAGRAGLAAALEAGERLLADGGSALDAVEAAVRVLEDDPAFNAGRGSVLNAEGGIDLDAAIMSGRERHAGAVAGLRSVRHPITAARKVMEESPHVFLSQEGAEEFAALHGLETVDPSWFEIPARRQALEKVLASGAGFDLDVKYGTVGAVAVGRDGSVAAATSTGGLTAKRYGRIGDSPLIGCGTYADDRSCAVSCTGAGELFIRAAAAAEVGARMRLAGESLQQAVDAVLADVAALGGKGGMIAVAPTGEAAWGFTTRGMYRARASADGSREIAVHDA</sequence>
<dbReference type="Pfam" id="PF01112">
    <property type="entry name" value="Asparaginase_2"/>
    <property type="match status" value="1"/>
</dbReference>
<gene>
    <name evidence="1" type="ORF">GCM10007925_12980</name>
</gene>
<name>A0ABQ5Z6D5_9SPHN</name>
<dbReference type="Gene3D" id="3.60.20.30">
    <property type="entry name" value="(Glycosyl)asparaginase"/>
    <property type="match status" value="1"/>
</dbReference>
<dbReference type="EMBL" id="BSOO01000010">
    <property type="protein sequence ID" value="GLR47586.1"/>
    <property type="molecule type" value="Genomic_DNA"/>
</dbReference>
<protein>
    <recommendedName>
        <fullName evidence="3">Isoaspartyl peptidase/L-asparaginase</fullName>
    </recommendedName>
</protein>
<dbReference type="PANTHER" id="PTHR10188:SF6">
    <property type="entry name" value="N(4)-(BETA-N-ACETYLGLUCOSAMINYL)-L-ASPARAGINASE"/>
    <property type="match status" value="1"/>
</dbReference>
<dbReference type="CDD" id="cd04701">
    <property type="entry name" value="Asparaginase_2"/>
    <property type="match status" value="1"/>
</dbReference>
<accession>A0ABQ5Z6D5</accession>
<dbReference type="PANTHER" id="PTHR10188">
    <property type="entry name" value="L-ASPARAGINASE"/>
    <property type="match status" value="1"/>
</dbReference>
<dbReference type="RefSeq" id="WP_029941784.1">
    <property type="nucleotide sequence ID" value="NZ_BSOO01000010.1"/>
</dbReference>
<dbReference type="InterPro" id="IPR029055">
    <property type="entry name" value="Ntn_hydrolases_N"/>
</dbReference>
<keyword evidence="2" id="KW-1185">Reference proteome</keyword>
<dbReference type="Proteomes" id="UP001156703">
    <property type="component" value="Unassembled WGS sequence"/>
</dbReference>
<dbReference type="SUPFAM" id="SSF56235">
    <property type="entry name" value="N-terminal nucleophile aminohydrolases (Ntn hydrolases)"/>
    <property type="match status" value="1"/>
</dbReference>
<comment type="caution">
    <text evidence="1">The sequence shown here is derived from an EMBL/GenBank/DDBJ whole genome shotgun (WGS) entry which is preliminary data.</text>
</comment>
<evidence type="ECO:0000313" key="1">
    <source>
        <dbReference type="EMBL" id="GLR47586.1"/>
    </source>
</evidence>
<organism evidence="1 2">
    <name type="scientific">Sphingomonas astaxanthinifaciens DSM 22298</name>
    <dbReference type="NCBI Taxonomy" id="1123267"/>
    <lineage>
        <taxon>Bacteria</taxon>
        <taxon>Pseudomonadati</taxon>
        <taxon>Pseudomonadota</taxon>
        <taxon>Alphaproteobacteria</taxon>
        <taxon>Sphingomonadales</taxon>
        <taxon>Sphingomonadaceae</taxon>
        <taxon>Sphingomonas</taxon>
    </lineage>
</organism>